<dbReference type="GO" id="GO:0005524">
    <property type="term" value="F:ATP binding"/>
    <property type="evidence" value="ECO:0007669"/>
    <property type="project" value="InterPro"/>
</dbReference>
<evidence type="ECO:0000256" key="1">
    <source>
        <dbReference type="ARBA" id="ARBA00008575"/>
    </source>
</evidence>
<evidence type="ECO:0000256" key="3">
    <source>
        <dbReference type="ARBA" id="ARBA00022692"/>
    </source>
</evidence>
<dbReference type="CDD" id="cd03223">
    <property type="entry name" value="ABCD_peroxisomal_ALDP"/>
    <property type="match status" value="1"/>
</dbReference>
<dbReference type="WBParaSite" id="PgR010_g030_t01">
    <property type="protein sequence ID" value="PgR010_g030_t01"/>
    <property type="gene ID" value="PgR010_g030"/>
</dbReference>
<keyword evidence="3 6" id="KW-0812">Transmembrane</keyword>
<name>A0A915ANJ2_PARUN</name>
<dbReference type="InterPro" id="IPR011527">
    <property type="entry name" value="ABC1_TM_dom"/>
</dbReference>
<accession>A0A915ANJ2</accession>
<evidence type="ECO:0000256" key="2">
    <source>
        <dbReference type="ARBA" id="ARBA00022448"/>
    </source>
</evidence>
<reference evidence="9 10" key="1">
    <citation type="submission" date="2022-11" db="UniProtKB">
        <authorList>
            <consortium name="WormBaseParasite"/>
        </authorList>
    </citation>
    <scope>IDENTIFICATION</scope>
</reference>
<dbReference type="GO" id="GO:0005324">
    <property type="term" value="F:long-chain fatty acid transmembrane transporter activity"/>
    <property type="evidence" value="ECO:0007669"/>
    <property type="project" value="TreeGrafter"/>
</dbReference>
<dbReference type="InterPro" id="IPR027417">
    <property type="entry name" value="P-loop_NTPase"/>
</dbReference>
<evidence type="ECO:0000256" key="4">
    <source>
        <dbReference type="ARBA" id="ARBA00022989"/>
    </source>
</evidence>
<dbReference type="GO" id="GO:0007031">
    <property type="term" value="P:peroxisome organization"/>
    <property type="evidence" value="ECO:0007669"/>
    <property type="project" value="TreeGrafter"/>
</dbReference>
<dbReference type="Proteomes" id="UP000887569">
    <property type="component" value="Unplaced"/>
</dbReference>
<dbReference type="InterPro" id="IPR036640">
    <property type="entry name" value="ABC1_TM_sf"/>
</dbReference>
<dbReference type="AlphaFoldDB" id="A0A915ANJ2"/>
<proteinExistence type="inferred from homology"/>
<dbReference type="WBParaSite" id="PgR010_g030_t02">
    <property type="protein sequence ID" value="PgR010_g030_t02"/>
    <property type="gene ID" value="PgR010_g030"/>
</dbReference>
<dbReference type="SUPFAM" id="SSF52540">
    <property type="entry name" value="P-loop containing nucleoside triphosphate hydrolases"/>
    <property type="match status" value="1"/>
</dbReference>
<keyword evidence="2" id="KW-0813">Transport</keyword>
<feature type="domain" description="ABC transporter" evidence="7">
    <location>
        <begin position="430"/>
        <end position="653"/>
    </location>
</feature>
<dbReference type="Pfam" id="PF06472">
    <property type="entry name" value="ABC_membrane_2"/>
    <property type="match status" value="1"/>
</dbReference>
<evidence type="ECO:0000313" key="11">
    <source>
        <dbReference type="WBParaSite" id="PgR010_g030_t05"/>
    </source>
</evidence>
<evidence type="ECO:0000313" key="8">
    <source>
        <dbReference type="Proteomes" id="UP000887569"/>
    </source>
</evidence>
<evidence type="ECO:0000259" key="7">
    <source>
        <dbReference type="PROSITE" id="PS50893"/>
    </source>
</evidence>
<dbReference type="InterPro" id="IPR050835">
    <property type="entry name" value="ABC_transporter_sub-D"/>
</dbReference>
<protein>
    <submittedName>
        <fullName evidence="9 10">ABC transporter domain-containing protein</fullName>
    </submittedName>
</protein>
<dbReference type="GO" id="GO:0042760">
    <property type="term" value="P:very long-chain fatty acid catabolic process"/>
    <property type="evidence" value="ECO:0007669"/>
    <property type="project" value="TreeGrafter"/>
</dbReference>
<evidence type="ECO:0000256" key="6">
    <source>
        <dbReference type="SAM" id="Phobius"/>
    </source>
</evidence>
<dbReference type="GO" id="GO:0006635">
    <property type="term" value="P:fatty acid beta-oxidation"/>
    <property type="evidence" value="ECO:0007669"/>
    <property type="project" value="TreeGrafter"/>
</dbReference>
<keyword evidence="5 6" id="KW-0472">Membrane</keyword>
<dbReference type="GO" id="GO:0005778">
    <property type="term" value="C:peroxisomal membrane"/>
    <property type="evidence" value="ECO:0007669"/>
    <property type="project" value="TreeGrafter"/>
</dbReference>
<evidence type="ECO:0000313" key="9">
    <source>
        <dbReference type="WBParaSite" id="PgR010_g030_t01"/>
    </source>
</evidence>
<dbReference type="Pfam" id="PF00005">
    <property type="entry name" value="ABC_tran"/>
    <property type="match status" value="1"/>
</dbReference>
<dbReference type="PROSITE" id="PS50893">
    <property type="entry name" value="ABC_TRANSPORTER_2"/>
    <property type="match status" value="1"/>
</dbReference>
<feature type="transmembrane region" description="Helical" evidence="6">
    <location>
        <begin position="261"/>
        <end position="287"/>
    </location>
</feature>
<sequence length="653" mass="73798">MGKVSIDQTLFRRIITLFGILFPIRACPLTMQLAIVVFLISALDQLGTYYVGVLPSEFYIALGNRDVSMFRYLIGKSALIIIGKALTLSACKYSTSLFFLKCRQRCAYTLHSMYFKHPVLYQLNVSPNEFDNPDQRMTQDVEKLTRILTQDLFTPVVMAPFIVGYYTYLTYDSSGWIGPLAIYAYFASSTVVNKLLLSPIVGLVNEQEKREGDLRSKHCEIRANTESIAFYRSGLTENEMTNAKLDALIGVQMKLIGWRTFLCLATSIFDYYGATLSYLLIAIPIFITHDFDDLSGPELSGVVSKNVFFYLYLIYSFTRVVALAENFGDMAGVTHRVVGLYEELQRLVDINTKSSLNDDDPSTVLVIESKENTNDGLYDLLERQEKSTERSKSNWKEACVEEQSLLDNKVSAVSGIIEAADQGSSVAMILSSVSISNPNNTRSILIKELSMSVSLERNILITGDSSTGKTSILRILADLWKCLSGKIERFWEFTPTNMLFLPQNPYFPSGGTTLRQQLVYPAKAEAINKEISRLEEILENIGMEYLLERFSGFDEPVDGDWHEILSRGELQRLCIARVLYHRPKIAFLDECTSAVGFEMEITLYRIIKKAGIKFVSIGHRQSLRQFHDIELHLNGDGGWSLQEIDKTIVVQQQ</sequence>
<evidence type="ECO:0000313" key="10">
    <source>
        <dbReference type="WBParaSite" id="PgR010_g030_t02"/>
    </source>
</evidence>
<organism evidence="8 11">
    <name type="scientific">Parascaris univalens</name>
    <name type="common">Nematode worm</name>
    <dbReference type="NCBI Taxonomy" id="6257"/>
    <lineage>
        <taxon>Eukaryota</taxon>
        <taxon>Metazoa</taxon>
        <taxon>Ecdysozoa</taxon>
        <taxon>Nematoda</taxon>
        <taxon>Chromadorea</taxon>
        <taxon>Rhabditida</taxon>
        <taxon>Spirurina</taxon>
        <taxon>Ascaridomorpha</taxon>
        <taxon>Ascaridoidea</taxon>
        <taxon>Ascarididae</taxon>
        <taxon>Parascaris</taxon>
    </lineage>
</organism>
<dbReference type="InterPro" id="IPR003439">
    <property type="entry name" value="ABC_transporter-like_ATP-bd"/>
</dbReference>
<dbReference type="WBParaSite" id="PgR010_g030_t05">
    <property type="protein sequence ID" value="PgR010_g030_t05"/>
    <property type="gene ID" value="PgR010_g030"/>
</dbReference>
<dbReference type="GO" id="GO:0016887">
    <property type="term" value="F:ATP hydrolysis activity"/>
    <property type="evidence" value="ECO:0007669"/>
    <property type="project" value="InterPro"/>
</dbReference>
<dbReference type="SUPFAM" id="SSF90123">
    <property type="entry name" value="ABC transporter transmembrane region"/>
    <property type="match status" value="1"/>
</dbReference>
<comment type="similarity">
    <text evidence="1">Belongs to the ABC transporter superfamily. ABCD family. Peroxisomal fatty acyl CoA transporter (TC 3.A.1.203) subfamily.</text>
</comment>
<feature type="transmembrane region" description="Helical" evidence="6">
    <location>
        <begin position="14"/>
        <end position="40"/>
    </location>
</feature>
<feature type="transmembrane region" description="Helical" evidence="6">
    <location>
        <begin position="183"/>
        <end position="205"/>
    </location>
</feature>
<dbReference type="PANTHER" id="PTHR11384:SF59">
    <property type="entry name" value="LYSOSOMAL COBALAMIN TRANSPORTER ABCD4"/>
    <property type="match status" value="1"/>
</dbReference>
<dbReference type="WBParaSite" id="PgR010_g030_t06">
    <property type="protein sequence ID" value="PgR010_g030_t06"/>
    <property type="gene ID" value="PgR010_g030"/>
</dbReference>
<dbReference type="WBParaSite" id="PgR010_g030_t04">
    <property type="protein sequence ID" value="PgR010_g030_t04"/>
    <property type="gene ID" value="PgR010_g030"/>
</dbReference>
<dbReference type="Gene3D" id="3.40.50.300">
    <property type="entry name" value="P-loop containing nucleotide triphosphate hydrolases"/>
    <property type="match status" value="1"/>
</dbReference>
<dbReference type="WBParaSite" id="PgR010_g030_t03">
    <property type="protein sequence ID" value="PgR010_g030_t03"/>
    <property type="gene ID" value="PgR010_g030"/>
</dbReference>
<feature type="transmembrane region" description="Helical" evidence="6">
    <location>
        <begin position="152"/>
        <end position="171"/>
    </location>
</feature>
<dbReference type="GO" id="GO:0140359">
    <property type="term" value="F:ABC-type transporter activity"/>
    <property type="evidence" value="ECO:0007669"/>
    <property type="project" value="InterPro"/>
</dbReference>
<keyword evidence="4 6" id="KW-1133">Transmembrane helix</keyword>
<dbReference type="GO" id="GO:0015910">
    <property type="term" value="P:long-chain fatty acid import into peroxisome"/>
    <property type="evidence" value="ECO:0007669"/>
    <property type="project" value="TreeGrafter"/>
</dbReference>
<dbReference type="Gene3D" id="1.20.1560.10">
    <property type="entry name" value="ABC transporter type 1, transmembrane domain"/>
    <property type="match status" value="1"/>
</dbReference>
<dbReference type="PANTHER" id="PTHR11384">
    <property type="entry name" value="ATP-BINDING CASSETTE, SUB-FAMILY D MEMBER"/>
    <property type="match status" value="1"/>
</dbReference>
<evidence type="ECO:0000256" key="5">
    <source>
        <dbReference type="ARBA" id="ARBA00023136"/>
    </source>
</evidence>
<keyword evidence="8" id="KW-1185">Reference proteome</keyword>